<feature type="region of interest" description="Disordered" evidence="1">
    <location>
        <begin position="155"/>
        <end position="183"/>
    </location>
</feature>
<gene>
    <name evidence="2" type="ORF">CYLTODRAFT_477634</name>
</gene>
<feature type="region of interest" description="Disordered" evidence="1">
    <location>
        <begin position="1"/>
        <end position="58"/>
    </location>
</feature>
<sequence>MTSTPPVPKTRTTADDSVIQATKNIIPGRRSRSSSQSRSQEPARSPAPARPSPSPSGPPVGSFVPTYFDVACALGLSFDFNMRGLEVPWYPLLLLVISDLIKNIDKDTLRAKGLYLLIAAQYVVSVDPGRMTASGSASDTEDPQDGWAIYDLAEDSEEETQSGESGGASNETRKPSAERITTPATRQVSSQYVDFALVLTKINLQHPDPEESSPHLRRINVNSEDAILFVEGKRIRKRGEGQKGAEVYLQLAEKQSKVQAAHLFFAKAHLKEVDIVVTSGQYWRTGVVSLLREISSAERLRGLKGFEEGEITRRLIKDGDVSWDSEVYEFGTEKSTKALEKLRKRLARKIQKYAKDLNPLRDVV</sequence>
<reference evidence="2 3" key="1">
    <citation type="journal article" date="2015" name="Fungal Genet. Biol.">
        <title>Evolution of novel wood decay mechanisms in Agaricales revealed by the genome sequences of Fistulina hepatica and Cylindrobasidium torrendii.</title>
        <authorList>
            <person name="Floudas D."/>
            <person name="Held B.W."/>
            <person name="Riley R."/>
            <person name="Nagy L.G."/>
            <person name="Koehler G."/>
            <person name="Ransdell A.S."/>
            <person name="Younus H."/>
            <person name="Chow J."/>
            <person name="Chiniquy J."/>
            <person name="Lipzen A."/>
            <person name="Tritt A."/>
            <person name="Sun H."/>
            <person name="Haridas S."/>
            <person name="LaButti K."/>
            <person name="Ohm R.A."/>
            <person name="Kues U."/>
            <person name="Blanchette R.A."/>
            <person name="Grigoriev I.V."/>
            <person name="Minto R.E."/>
            <person name="Hibbett D.S."/>
        </authorList>
    </citation>
    <scope>NUCLEOTIDE SEQUENCE [LARGE SCALE GENOMIC DNA]</scope>
    <source>
        <strain evidence="2 3">FP15055 ss-10</strain>
    </source>
</reference>
<evidence type="ECO:0000313" key="2">
    <source>
        <dbReference type="EMBL" id="KIY61554.1"/>
    </source>
</evidence>
<dbReference type="AlphaFoldDB" id="A0A0D7AUM1"/>
<dbReference type="Proteomes" id="UP000054007">
    <property type="component" value="Unassembled WGS sequence"/>
</dbReference>
<protein>
    <submittedName>
        <fullName evidence="2">Uncharacterized protein</fullName>
    </submittedName>
</protein>
<evidence type="ECO:0000256" key="1">
    <source>
        <dbReference type="SAM" id="MobiDB-lite"/>
    </source>
</evidence>
<feature type="compositionally biased region" description="Pro residues" evidence="1">
    <location>
        <begin position="48"/>
        <end position="58"/>
    </location>
</feature>
<dbReference type="EMBL" id="KN880917">
    <property type="protein sequence ID" value="KIY61554.1"/>
    <property type="molecule type" value="Genomic_DNA"/>
</dbReference>
<evidence type="ECO:0000313" key="3">
    <source>
        <dbReference type="Proteomes" id="UP000054007"/>
    </source>
</evidence>
<proteinExistence type="predicted"/>
<name>A0A0D7AUM1_9AGAR</name>
<organism evidence="2 3">
    <name type="scientific">Cylindrobasidium torrendii FP15055 ss-10</name>
    <dbReference type="NCBI Taxonomy" id="1314674"/>
    <lineage>
        <taxon>Eukaryota</taxon>
        <taxon>Fungi</taxon>
        <taxon>Dikarya</taxon>
        <taxon>Basidiomycota</taxon>
        <taxon>Agaricomycotina</taxon>
        <taxon>Agaricomycetes</taxon>
        <taxon>Agaricomycetidae</taxon>
        <taxon>Agaricales</taxon>
        <taxon>Marasmiineae</taxon>
        <taxon>Physalacriaceae</taxon>
        <taxon>Cylindrobasidium</taxon>
    </lineage>
</organism>
<accession>A0A0D7AUM1</accession>
<keyword evidence="3" id="KW-1185">Reference proteome</keyword>
<feature type="compositionally biased region" description="Low complexity" evidence="1">
    <location>
        <begin position="33"/>
        <end position="47"/>
    </location>
</feature>